<feature type="domain" description="ABC transmembrane type-1" evidence="8">
    <location>
        <begin position="48"/>
        <end position="325"/>
    </location>
</feature>
<feature type="transmembrane region" description="Helical" evidence="6">
    <location>
        <begin position="266"/>
        <end position="285"/>
    </location>
</feature>
<dbReference type="EMBL" id="JAJAQC010000012">
    <property type="protein sequence ID" value="MDA0564473.1"/>
    <property type="molecule type" value="Genomic_DNA"/>
</dbReference>
<evidence type="ECO:0000256" key="4">
    <source>
        <dbReference type="ARBA" id="ARBA00023136"/>
    </source>
</evidence>
<dbReference type="Pfam" id="PF00005">
    <property type="entry name" value="ABC_tran"/>
    <property type="match status" value="1"/>
</dbReference>
<dbReference type="PANTHER" id="PTHR24221:SF654">
    <property type="entry name" value="ATP-BINDING CASSETTE SUB-FAMILY B MEMBER 6"/>
    <property type="match status" value="1"/>
</dbReference>
<dbReference type="CDD" id="cd07346">
    <property type="entry name" value="ABC_6TM_exporters"/>
    <property type="match status" value="1"/>
</dbReference>
<evidence type="ECO:0000256" key="6">
    <source>
        <dbReference type="SAM" id="Phobius"/>
    </source>
</evidence>
<dbReference type="AlphaFoldDB" id="A0A9X3NJL4"/>
<evidence type="ECO:0000313" key="9">
    <source>
        <dbReference type="EMBL" id="MDA0564473.1"/>
    </source>
</evidence>
<feature type="transmembrane region" description="Helical" evidence="6">
    <location>
        <begin position="180"/>
        <end position="199"/>
    </location>
</feature>
<dbReference type="SUPFAM" id="SSF52540">
    <property type="entry name" value="P-loop containing nucleoside triphosphate hydrolases"/>
    <property type="match status" value="1"/>
</dbReference>
<evidence type="ECO:0000256" key="2">
    <source>
        <dbReference type="ARBA" id="ARBA00022692"/>
    </source>
</evidence>
<gene>
    <name evidence="9" type="ORF">LG943_09055</name>
</gene>
<dbReference type="PANTHER" id="PTHR24221">
    <property type="entry name" value="ATP-BINDING CASSETTE SUB-FAMILY B"/>
    <property type="match status" value="1"/>
</dbReference>
<feature type="transmembrane region" description="Helical" evidence="6">
    <location>
        <begin position="82"/>
        <end position="102"/>
    </location>
</feature>
<dbReference type="Gene3D" id="3.40.50.300">
    <property type="entry name" value="P-loop containing nucleotide triphosphate hydrolases"/>
    <property type="match status" value="1"/>
</dbReference>
<comment type="subcellular location">
    <subcellularLocation>
        <location evidence="1">Cell membrane</location>
        <topology evidence="1">Multi-pass membrane protein</topology>
    </subcellularLocation>
</comment>
<evidence type="ECO:0000256" key="1">
    <source>
        <dbReference type="ARBA" id="ARBA00004651"/>
    </source>
</evidence>
<dbReference type="PROSITE" id="PS00211">
    <property type="entry name" value="ABC_TRANSPORTER_1"/>
    <property type="match status" value="1"/>
</dbReference>
<proteinExistence type="predicted"/>
<evidence type="ECO:0000259" key="8">
    <source>
        <dbReference type="PROSITE" id="PS50929"/>
    </source>
</evidence>
<keyword evidence="10" id="KW-1185">Reference proteome</keyword>
<dbReference type="InterPro" id="IPR011527">
    <property type="entry name" value="ABC1_TM_dom"/>
</dbReference>
<evidence type="ECO:0000256" key="5">
    <source>
        <dbReference type="SAM" id="MobiDB-lite"/>
    </source>
</evidence>
<dbReference type="GO" id="GO:0140359">
    <property type="term" value="F:ABC-type transporter activity"/>
    <property type="evidence" value="ECO:0007669"/>
    <property type="project" value="InterPro"/>
</dbReference>
<dbReference type="Proteomes" id="UP001140076">
    <property type="component" value="Unassembled WGS sequence"/>
</dbReference>
<dbReference type="PROSITE" id="PS50929">
    <property type="entry name" value="ABC_TM1F"/>
    <property type="match status" value="1"/>
</dbReference>
<feature type="transmembrane region" description="Helical" evidence="6">
    <location>
        <begin position="291"/>
        <end position="312"/>
    </location>
</feature>
<keyword evidence="3 6" id="KW-1133">Transmembrane helix</keyword>
<feature type="region of interest" description="Disordered" evidence="5">
    <location>
        <begin position="359"/>
        <end position="409"/>
    </location>
</feature>
<dbReference type="InterPro" id="IPR039421">
    <property type="entry name" value="Type_1_exporter"/>
</dbReference>
<dbReference type="RefSeq" id="WP_270071761.1">
    <property type="nucleotide sequence ID" value="NZ_JAJAQC010000012.1"/>
</dbReference>
<dbReference type="PROSITE" id="PS50893">
    <property type="entry name" value="ABC_TRANSPORTER_2"/>
    <property type="match status" value="1"/>
</dbReference>
<feature type="transmembrane region" description="Helical" evidence="6">
    <location>
        <begin position="48"/>
        <end position="70"/>
    </location>
</feature>
<feature type="transmembrane region" description="Helical" evidence="6">
    <location>
        <begin position="153"/>
        <end position="174"/>
    </location>
</feature>
<sequence length="658" mass="67541">MAGRTRRPWARVPEEPVPVELPPTGPEQTPRRFTIGVILAAKRYTLPAAGLIVLWQLGEALVPVLMGVAIDRAIGGADPVELVLWIGVLVLNYLMFMLSFQFGSRIGLFGMQAVQHRLRTAVSERLLDPGGLEGAARLPGVGLSVASSDVSRLAMAVAIAVYPLGEFAAIIFGGVVLFTLSWPLGLAVFVGAPAMILLIDRAGGTLRRRSGREQALAASAAGKAADLMAGYRIVTGLRAGPEAAARYRRSSRDALQATLHAKSAQGVLLGSMNAATGVFLAAITLTAGWQALSGSLSVGALITVVGLAQFLVGPMTMVATNFGTIWASATASAERVLDVLRSPKPYERPAASAAFANGTTEAAPAPGHGAIGTAPGAGQPTGGDTAADGDADTDGRHPTDPEPLDLDPDHLHLDLDLTLGAAALRDRVAPGECVAVPVDGTQAAELVAVLSGRAEPGGGEGVRLAGRALADAPPGTLLVAPHAADLFDGTVLDNVAVGGADTDRALAALEDAGCAEFLRAMPEDVHTAVGEGGRRLSGGQRQRVALARALAQDTPVLVLHDPTTAVDSVTEQAVAARLRTCRQGRTTVLLTRSPALLAAADRVLRLGSAQETQETQETQEPQAAQGHEYTDAPGTGTPTTATTPTTASTATTAQGGTR</sequence>
<keyword evidence="4 6" id="KW-0472">Membrane</keyword>
<feature type="domain" description="ABC transporter" evidence="7">
    <location>
        <begin position="406"/>
        <end position="633"/>
    </location>
</feature>
<organism evidence="9 10">
    <name type="scientific">Streptomonospora mangrovi</name>
    <dbReference type="NCBI Taxonomy" id="2883123"/>
    <lineage>
        <taxon>Bacteria</taxon>
        <taxon>Bacillati</taxon>
        <taxon>Actinomycetota</taxon>
        <taxon>Actinomycetes</taxon>
        <taxon>Streptosporangiales</taxon>
        <taxon>Nocardiopsidaceae</taxon>
        <taxon>Streptomonospora</taxon>
    </lineage>
</organism>
<keyword evidence="2 6" id="KW-0812">Transmembrane</keyword>
<evidence type="ECO:0000313" key="10">
    <source>
        <dbReference type="Proteomes" id="UP001140076"/>
    </source>
</evidence>
<dbReference type="InterPro" id="IPR017871">
    <property type="entry name" value="ABC_transporter-like_CS"/>
</dbReference>
<evidence type="ECO:0000259" key="7">
    <source>
        <dbReference type="PROSITE" id="PS50893"/>
    </source>
</evidence>
<dbReference type="Pfam" id="PF00664">
    <property type="entry name" value="ABC_membrane"/>
    <property type="match status" value="1"/>
</dbReference>
<comment type="caution">
    <text evidence="9">The sequence shown here is derived from an EMBL/GenBank/DDBJ whole genome shotgun (WGS) entry which is preliminary data.</text>
</comment>
<accession>A0A9X3NJL4</accession>
<keyword evidence="9" id="KW-0067">ATP-binding</keyword>
<dbReference type="InterPro" id="IPR036640">
    <property type="entry name" value="ABC1_TM_sf"/>
</dbReference>
<name>A0A9X3NJL4_9ACTN</name>
<dbReference type="InterPro" id="IPR027417">
    <property type="entry name" value="P-loop_NTPase"/>
</dbReference>
<feature type="compositionally biased region" description="Low complexity" evidence="5">
    <location>
        <begin position="371"/>
        <end position="386"/>
    </location>
</feature>
<feature type="region of interest" description="Disordered" evidence="5">
    <location>
        <begin position="609"/>
        <end position="658"/>
    </location>
</feature>
<dbReference type="GO" id="GO:0034040">
    <property type="term" value="F:ATPase-coupled lipid transmembrane transporter activity"/>
    <property type="evidence" value="ECO:0007669"/>
    <property type="project" value="TreeGrafter"/>
</dbReference>
<dbReference type="Gene3D" id="1.20.1560.10">
    <property type="entry name" value="ABC transporter type 1, transmembrane domain"/>
    <property type="match status" value="1"/>
</dbReference>
<protein>
    <submittedName>
        <fullName evidence="9">ABC transporter ATP-binding protein/permease</fullName>
    </submittedName>
</protein>
<keyword evidence="9" id="KW-0547">Nucleotide-binding</keyword>
<dbReference type="SUPFAM" id="SSF90123">
    <property type="entry name" value="ABC transporter transmembrane region"/>
    <property type="match status" value="1"/>
</dbReference>
<dbReference type="GO" id="GO:0005886">
    <property type="term" value="C:plasma membrane"/>
    <property type="evidence" value="ECO:0007669"/>
    <property type="project" value="UniProtKB-SubCell"/>
</dbReference>
<reference evidence="9" key="1">
    <citation type="submission" date="2021-10" db="EMBL/GenBank/DDBJ databases">
        <title>Streptomonospora sp. nov., isolated from mangrove soil.</title>
        <authorList>
            <person name="Chen X."/>
            <person name="Ge X."/>
            <person name="Liu W."/>
        </authorList>
    </citation>
    <scope>NUCLEOTIDE SEQUENCE</scope>
    <source>
        <strain evidence="9">S1-112</strain>
    </source>
</reference>
<dbReference type="GO" id="GO:0005524">
    <property type="term" value="F:ATP binding"/>
    <property type="evidence" value="ECO:0007669"/>
    <property type="project" value="UniProtKB-KW"/>
</dbReference>
<evidence type="ECO:0000256" key="3">
    <source>
        <dbReference type="ARBA" id="ARBA00022989"/>
    </source>
</evidence>
<dbReference type="GO" id="GO:0016887">
    <property type="term" value="F:ATP hydrolysis activity"/>
    <property type="evidence" value="ECO:0007669"/>
    <property type="project" value="InterPro"/>
</dbReference>
<dbReference type="InterPro" id="IPR003439">
    <property type="entry name" value="ABC_transporter-like_ATP-bd"/>
</dbReference>